<keyword evidence="4" id="KW-1185">Reference proteome</keyword>
<dbReference type="NCBIfam" id="TIGR00254">
    <property type="entry name" value="GGDEF"/>
    <property type="match status" value="1"/>
</dbReference>
<accession>A0ABY6B8J8</accession>
<dbReference type="CDD" id="cd01949">
    <property type="entry name" value="GGDEF"/>
    <property type="match status" value="1"/>
</dbReference>
<evidence type="ECO:0000256" key="1">
    <source>
        <dbReference type="SAM" id="MobiDB-lite"/>
    </source>
</evidence>
<dbReference type="InterPro" id="IPR043128">
    <property type="entry name" value="Rev_trsase/Diguanyl_cyclase"/>
</dbReference>
<evidence type="ECO:0000313" key="3">
    <source>
        <dbReference type="EMBL" id="UXH80790.1"/>
    </source>
</evidence>
<feature type="domain" description="GGDEF" evidence="2">
    <location>
        <begin position="45"/>
        <end position="194"/>
    </location>
</feature>
<feature type="region of interest" description="Disordered" evidence="1">
    <location>
        <begin position="183"/>
        <end position="226"/>
    </location>
</feature>
<dbReference type="Pfam" id="PF00990">
    <property type="entry name" value="GGDEF"/>
    <property type="match status" value="1"/>
</dbReference>
<reference evidence="3" key="1">
    <citation type="submission" date="2022-10" db="EMBL/GenBank/DDBJ databases">
        <title>Characterization and whole genome sequencing of a new Roseateles species, isolated from fresh water.</title>
        <authorList>
            <person name="Guliayeva D.Y."/>
            <person name="Akhremchuk A.E."/>
            <person name="Sikolenko M.A."/>
            <person name="Valentovich L.N."/>
            <person name="Sidarenka A.V."/>
        </authorList>
    </citation>
    <scope>NUCLEOTIDE SEQUENCE</scope>
    <source>
        <strain evidence="3">BIM B-1768</strain>
    </source>
</reference>
<dbReference type="PANTHER" id="PTHR46663:SF2">
    <property type="entry name" value="GGDEF DOMAIN-CONTAINING PROTEIN"/>
    <property type="match status" value="1"/>
</dbReference>
<organism evidence="3 4">
    <name type="scientific">Roseateles amylovorans</name>
    <dbReference type="NCBI Taxonomy" id="2978473"/>
    <lineage>
        <taxon>Bacteria</taxon>
        <taxon>Pseudomonadati</taxon>
        <taxon>Pseudomonadota</taxon>
        <taxon>Betaproteobacteria</taxon>
        <taxon>Burkholderiales</taxon>
        <taxon>Sphaerotilaceae</taxon>
        <taxon>Roseateles</taxon>
    </lineage>
</organism>
<dbReference type="Proteomes" id="UP001064933">
    <property type="component" value="Chromosome"/>
</dbReference>
<protein>
    <submittedName>
        <fullName evidence="3">GGDEF domain-containing protein</fullName>
    </submittedName>
</protein>
<feature type="compositionally biased region" description="Low complexity" evidence="1">
    <location>
        <begin position="188"/>
        <end position="203"/>
    </location>
</feature>
<evidence type="ECO:0000313" key="4">
    <source>
        <dbReference type="Proteomes" id="UP001064933"/>
    </source>
</evidence>
<dbReference type="PANTHER" id="PTHR46663">
    <property type="entry name" value="DIGUANYLATE CYCLASE DGCT-RELATED"/>
    <property type="match status" value="1"/>
</dbReference>
<evidence type="ECO:0000259" key="2">
    <source>
        <dbReference type="PROSITE" id="PS50887"/>
    </source>
</evidence>
<dbReference type="PROSITE" id="PS50887">
    <property type="entry name" value="GGDEF"/>
    <property type="match status" value="1"/>
</dbReference>
<sequence length="226" mass="24098">MADLRTANERLTTYALTDALTGLPNRRALFDDLQRLLNRAVRDGTSVLVGCIDLDGFKAINDRYGHQVGDRFLQAVAQRLSLELRGSDLLARMGGDEFVVVGPGADMTDAPAPNGPQIDRGEPQLAARTLQQRATLATVGRFELGEQVLHYAGASVGVVALNPVGLSAEEALQLADARMYEVKRGRHQQAQSGQSGESDQSGQRVHPAPSAPKVEAIVPGTTAPHA</sequence>
<dbReference type="InterPro" id="IPR052163">
    <property type="entry name" value="DGC-Regulatory_Protein"/>
</dbReference>
<name>A0ABY6B8J8_9BURK</name>
<proteinExistence type="predicted"/>
<dbReference type="InterPro" id="IPR000160">
    <property type="entry name" value="GGDEF_dom"/>
</dbReference>
<dbReference type="SUPFAM" id="SSF55073">
    <property type="entry name" value="Nucleotide cyclase"/>
    <property type="match status" value="1"/>
</dbReference>
<dbReference type="Gene3D" id="3.30.70.270">
    <property type="match status" value="1"/>
</dbReference>
<dbReference type="SMART" id="SM00267">
    <property type="entry name" value="GGDEF"/>
    <property type="match status" value="1"/>
</dbReference>
<gene>
    <name evidence="3" type="ORF">N4261_04500</name>
</gene>
<dbReference type="EMBL" id="CP104562">
    <property type="protein sequence ID" value="UXH80790.1"/>
    <property type="molecule type" value="Genomic_DNA"/>
</dbReference>
<dbReference type="InterPro" id="IPR029787">
    <property type="entry name" value="Nucleotide_cyclase"/>
</dbReference>